<dbReference type="EMBL" id="WHOD01000066">
    <property type="protein sequence ID" value="NOU94913.1"/>
    <property type="molecule type" value="Genomic_DNA"/>
</dbReference>
<evidence type="ECO:0000313" key="1">
    <source>
        <dbReference type="EMBL" id="NOU94913.1"/>
    </source>
</evidence>
<gene>
    <name evidence="1" type="ORF">GC093_17035</name>
</gene>
<organism evidence="1 2">
    <name type="scientific">Paenibacillus foliorum</name>
    <dbReference type="NCBI Taxonomy" id="2654974"/>
    <lineage>
        <taxon>Bacteria</taxon>
        <taxon>Bacillati</taxon>
        <taxon>Bacillota</taxon>
        <taxon>Bacilli</taxon>
        <taxon>Bacillales</taxon>
        <taxon>Paenibacillaceae</taxon>
        <taxon>Paenibacillus</taxon>
    </lineage>
</organism>
<keyword evidence="2" id="KW-1185">Reference proteome</keyword>
<name>A0A972K2G7_9BACL</name>
<dbReference type="AlphaFoldDB" id="A0A972K2G7"/>
<dbReference type="RefSeq" id="WP_171653131.1">
    <property type="nucleotide sequence ID" value="NZ_WHOD01000066.1"/>
</dbReference>
<sequence>MVTKNEMKHADTMIILKPFIDIYNQHFKTAFEPIARILDSGSTGADVEDINKKDLTEKLIVEHKRLPIFIYPEEKKLHYVREKFLNMVGKWDKYLINPVGFKFPAYVR</sequence>
<comment type="caution">
    <text evidence="1">The sequence shown here is derived from an EMBL/GenBank/DDBJ whole genome shotgun (WGS) entry which is preliminary data.</text>
</comment>
<proteinExistence type="predicted"/>
<dbReference type="Proteomes" id="UP000641588">
    <property type="component" value="Unassembled WGS sequence"/>
</dbReference>
<reference evidence="1" key="1">
    <citation type="submission" date="2019-10" db="EMBL/GenBank/DDBJ databases">
        <title>Description of Paenibacillus glebae sp. nov.</title>
        <authorList>
            <person name="Carlier A."/>
            <person name="Qi S."/>
        </authorList>
    </citation>
    <scope>NUCLEOTIDE SEQUENCE</scope>
    <source>
        <strain evidence="1">LMG 31456</strain>
    </source>
</reference>
<protein>
    <submittedName>
        <fullName evidence="1">Uncharacterized protein</fullName>
    </submittedName>
</protein>
<evidence type="ECO:0000313" key="2">
    <source>
        <dbReference type="Proteomes" id="UP000641588"/>
    </source>
</evidence>
<accession>A0A972K2G7</accession>